<reference evidence="1 2" key="1">
    <citation type="journal article" date="2014" name="Nat. Commun.">
        <title>Molecular traces of alternative social organization in a termite genome.</title>
        <authorList>
            <person name="Terrapon N."/>
            <person name="Li C."/>
            <person name="Robertson H.M."/>
            <person name="Ji L."/>
            <person name="Meng X."/>
            <person name="Booth W."/>
            <person name="Chen Z."/>
            <person name="Childers C.P."/>
            <person name="Glastad K.M."/>
            <person name="Gokhale K."/>
            <person name="Gowin J."/>
            <person name="Gronenberg W."/>
            <person name="Hermansen R.A."/>
            <person name="Hu H."/>
            <person name="Hunt B.G."/>
            <person name="Huylmans A.K."/>
            <person name="Khalil S.M."/>
            <person name="Mitchell R.D."/>
            <person name="Munoz-Torres M.C."/>
            <person name="Mustard J.A."/>
            <person name="Pan H."/>
            <person name="Reese J.T."/>
            <person name="Scharf M.E."/>
            <person name="Sun F."/>
            <person name="Vogel H."/>
            <person name="Xiao J."/>
            <person name="Yang W."/>
            <person name="Yang Z."/>
            <person name="Yang Z."/>
            <person name="Zhou J."/>
            <person name="Zhu J."/>
            <person name="Brent C.S."/>
            <person name="Elsik C.G."/>
            <person name="Goodisman M.A."/>
            <person name="Liberles D.A."/>
            <person name="Roe R.M."/>
            <person name="Vargo E.L."/>
            <person name="Vilcinskas A."/>
            <person name="Wang J."/>
            <person name="Bornberg-Bauer E."/>
            <person name="Korb J."/>
            <person name="Zhang G."/>
            <person name="Liebig J."/>
        </authorList>
    </citation>
    <scope>NUCLEOTIDE SEQUENCE [LARGE SCALE GENOMIC DNA]</scope>
    <source>
        <tissue evidence="1">Whole organism</tissue>
    </source>
</reference>
<evidence type="ECO:0000313" key="1">
    <source>
        <dbReference type="EMBL" id="KDR11835.1"/>
    </source>
</evidence>
<name>A0A067QR00_ZOONE</name>
<accession>A0A067QR00</accession>
<evidence type="ECO:0000313" key="2">
    <source>
        <dbReference type="Proteomes" id="UP000027135"/>
    </source>
</evidence>
<protein>
    <submittedName>
        <fullName evidence="1">Uncharacterized protein</fullName>
    </submittedName>
</protein>
<dbReference type="Proteomes" id="UP000027135">
    <property type="component" value="Unassembled WGS sequence"/>
</dbReference>
<keyword evidence="2" id="KW-1185">Reference proteome</keyword>
<organism evidence="1 2">
    <name type="scientific">Zootermopsis nevadensis</name>
    <name type="common">Dampwood termite</name>
    <dbReference type="NCBI Taxonomy" id="136037"/>
    <lineage>
        <taxon>Eukaryota</taxon>
        <taxon>Metazoa</taxon>
        <taxon>Ecdysozoa</taxon>
        <taxon>Arthropoda</taxon>
        <taxon>Hexapoda</taxon>
        <taxon>Insecta</taxon>
        <taxon>Pterygota</taxon>
        <taxon>Neoptera</taxon>
        <taxon>Polyneoptera</taxon>
        <taxon>Dictyoptera</taxon>
        <taxon>Blattodea</taxon>
        <taxon>Blattoidea</taxon>
        <taxon>Termitoidae</taxon>
        <taxon>Termopsidae</taxon>
        <taxon>Zootermopsis</taxon>
    </lineage>
</organism>
<dbReference type="AlphaFoldDB" id="A0A067QR00"/>
<dbReference type="InParanoid" id="A0A067QR00"/>
<gene>
    <name evidence="1" type="ORF">L798_14390</name>
</gene>
<dbReference type="EMBL" id="KK853068">
    <property type="protein sequence ID" value="KDR11835.1"/>
    <property type="molecule type" value="Genomic_DNA"/>
</dbReference>
<sequence>MQEAVRWTEMIRASLNDTTYGNFVATCSAQQKDLNENFSLMLMCATVHLRTL</sequence>
<proteinExistence type="predicted"/>